<dbReference type="Proteomes" id="UP000807504">
    <property type="component" value="Unassembled WGS sequence"/>
</dbReference>
<protein>
    <submittedName>
        <fullName evidence="8">Survival motor neuron protein like</fullName>
    </submittedName>
</protein>
<reference evidence="8" key="2">
    <citation type="submission" date="2020-06" db="EMBL/GenBank/DDBJ databases">
        <authorList>
            <person name="Sheffer M."/>
        </authorList>
    </citation>
    <scope>NUCLEOTIDE SEQUENCE</scope>
</reference>
<dbReference type="GO" id="GO:0006397">
    <property type="term" value="P:mRNA processing"/>
    <property type="evidence" value="ECO:0007669"/>
    <property type="project" value="UniProtKB-KW"/>
</dbReference>
<evidence type="ECO:0000256" key="3">
    <source>
        <dbReference type="ARBA" id="ARBA00022664"/>
    </source>
</evidence>
<reference evidence="8" key="1">
    <citation type="journal article" date="2020" name="bioRxiv">
        <title>Chromosome-level reference genome of the European wasp spider Argiope bruennichi: a resource for studies on range expansion and evolutionary adaptation.</title>
        <authorList>
            <person name="Sheffer M.M."/>
            <person name="Hoppe A."/>
            <person name="Krehenwinkel H."/>
            <person name="Uhl G."/>
            <person name="Kuss A.W."/>
            <person name="Jensen L."/>
            <person name="Jensen C."/>
            <person name="Gillespie R.G."/>
            <person name="Hoff K.J."/>
            <person name="Prost S."/>
        </authorList>
    </citation>
    <scope>NUCLEOTIDE SEQUENCE</scope>
</reference>
<sequence length="362" mass="39606">MDRAESPTFRVFRPITRWKDAILMTAYRKGIYGDSLKDLIGDELDDYAWRLGDYCKAMYSGDGLFYECKITAMFSNFCTVKFLGYDNTEDVRIEDLRETDGKQARREQIRIAKAILDENVDEDGDSSDLDDFLPMRMRRARQSAADGVVCADHSPGRICRASQSAADGAVCADHSHGAAMQAIALLRLLCLPIRLHGPPMLPQGPGPHAPPMLPQGTGPHAPPVMPQGTGPHAPPVMPQGTGPHAPPVMPQSPGPHAPPMLPQVPGIQSPPMLPQGPVPPNEMPGILNAWYMAGYYTGLHHFEDEIAAGRITTTQGRNLQEGQELERLLHHLHRLDETLPKEGAMDAIAAATIPISAFHIKK</sequence>
<dbReference type="Pfam" id="PF06003">
    <property type="entry name" value="SMN_Tudor"/>
    <property type="match status" value="1"/>
</dbReference>
<dbReference type="InterPro" id="IPR002999">
    <property type="entry name" value="Tudor"/>
</dbReference>
<organism evidence="8 9">
    <name type="scientific">Argiope bruennichi</name>
    <name type="common">Wasp spider</name>
    <name type="synonym">Aranea bruennichi</name>
    <dbReference type="NCBI Taxonomy" id="94029"/>
    <lineage>
        <taxon>Eukaryota</taxon>
        <taxon>Metazoa</taxon>
        <taxon>Ecdysozoa</taxon>
        <taxon>Arthropoda</taxon>
        <taxon>Chelicerata</taxon>
        <taxon>Arachnida</taxon>
        <taxon>Araneae</taxon>
        <taxon>Araneomorphae</taxon>
        <taxon>Entelegynae</taxon>
        <taxon>Araneoidea</taxon>
        <taxon>Araneidae</taxon>
        <taxon>Argiope</taxon>
    </lineage>
</organism>
<evidence type="ECO:0000313" key="9">
    <source>
        <dbReference type="Proteomes" id="UP000807504"/>
    </source>
</evidence>
<feature type="compositionally biased region" description="Pro residues" evidence="6">
    <location>
        <begin position="244"/>
        <end position="259"/>
    </location>
</feature>
<evidence type="ECO:0000313" key="8">
    <source>
        <dbReference type="EMBL" id="KAF8791377.1"/>
    </source>
</evidence>
<dbReference type="SUPFAM" id="SSF63748">
    <property type="entry name" value="Tudor/PWWP/MBT"/>
    <property type="match status" value="1"/>
</dbReference>
<dbReference type="InterPro" id="IPR010304">
    <property type="entry name" value="SMN_Tudor"/>
</dbReference>
<dbReference type="GO" id="GO:0003723">
    <property type="term" value="F:RNA binding"/>
    <property type="evidence" value="ECO:0007669"/>
    <property type="project" value="InterPro"/>
</dbReference>
<keyword evidence="4" id="KW-0508">mRNA splicing</keyword>
<evidence type="ECO:0000256" key="6">
    <source>
        <dbReference type="SAM" id="MobiDB-lite"/>
    </source>
</evidence>
<dbReference type="PROSITE" id="PS50304">
    <property type="entry name" value="TUDOR"/>
    <property type="match status" value="1"/>
</dbReference>
<feature type="compositionally biased region" description="Pro residues" evidence="6">
    <location>
        <begin position="201"/>
        <end position="213"/>
    </location>
</feature>
<evidence type="ECO:0000256" key="1">
    <source>
        <dbReference type="ARBA" id="ARBA00004408"/>
    </source>
</evidence>
<dbReference type="CDD" id="cd22852">
    <property type="entry name" value="SMN_C"/>
    <property type="match status" value="1"/>
</dbReference>
<feature type="region of interest" description="Disordered" evidence="6">
    <location>
        <begin position="201"/>
        <end position="259"/>
    </location>
</feature>
<feature type="domain" description="Tudor" evidence="7">
    <location>
        <begin position="48"/>
        <end position="106"/>
    </location>
</feature>
<dbReference type="GO" id="GO:0005737">
    <property type="term" value="C:cytoplasm"/>
    <property type="evidence" value="ECO:0007669"/>
    <property type="project" value="InterPro"/>
</dbReference>
<gene>
    <name evidence="8" type="ORF">HNY73_006257</name>
</gene>
<dbReference type="AlphaFoldDB" id="A0A8T0FJF0"/>
<proteinExistence type="inferred from homology"/>
<dbReference type="InterPro" id="IPR047313">
    <property type="entry name" value="SMN_C"/>
</dbReference>
<dbReference type="EMBL" id="JABXBU010000011">
    <property type="protein sequence ID" value="KAF8791377.1"/>
    <property type="molecule type" value="Genomic_DNA"/>
</dbReference>
<comment type="similarity">
    <text evidence="2">Belongs to the SMN family.</text>
</comment>
<dbReference type="GO" id="GO:0015030">
    <property type="term" value="C:Cajal body"/>
    <property type="evidence" value="ECO:0007669"/>
    <property type="project" value="UniProtKB-SubCell"/>
</dbReference>
<dbReference type="SMART" id="SM00333">
    <property type="entry name" value="TUDOR"/>
    <property type="match status" value="1"/>
</dbReference>
<name>A0A8T0FJF0_ARGBR</name>
<keyword evidence="5" id="KW-0539">Nucleus</keyword>
<keyword evidence="3" id="KW-0507">mRNA processing</keyword>
<evidence type="ECO:0000256" key="2">
    <source>
        <dbReference type="ARBA" id="ARBA00005371"/>
    </source>
</evidence>
<evidence type="ECO:0000256" key="4">
    <source>
        <dbReference type="ARBA" id="ARBA00023187"/>
    </source>
</evidence>
<dbReference type="GO" id="GO:0008380">
    <property type="term" value="P:RNA splicing"/>
    <property type="evidence" value="ECO:0007669"/>
    <property type="project" value="UniProtKB-KW"/>
</dbReference>
<accession>A0A8T0FJF0</accession>
<evidence type="ECO:0000259" key="7">
    <source>
        <dbReference type="PROSITE" id="PS50304"/>
    </source>
</evidence>
<evidence type="ECO:0000256" key="5">
    <source>
        <dbReference type="ARBA" id="ARBA00023242"/>
    </source>
</evidence>
<dbReference type="Gene3D" id="2.30.30.140">
    <property type="match status" value="1"/>
</dbReference>
<comment type="caution">
    <text evidence="8">The sequence shown here is derived from an EMBL/GenBank/DDBJ whole genome shotgun (WGS) entry which is preliminary data.</text>
</comment>
<comment type="subcellular location">
    <subcellularLocation>
        <location evidence="1">Nucleus</location>
        <location evidence="1">Cajal body</location>
    </subcellularLocation>
</comment>
<keyword evidence="9" id="KW-1185">Reference proteome</keyword>